<dbReference type="PANTHER" id="PTHR48209">
    <property type="entry name" value="AGL056WP"/>
    <property type="match status" value="1"/>
</dbReference>
<comment type="caution">
    <text evidence="2">The sequence shown here is derived from an EMBL/GenBank/DDBJ whole genome shotgun (WGS) entry which is preliminary data.</text>
</comment>
<evidence type="ECO:0000313" key="2">
    <source>
        <dbReference type="EMBL" id="GAW79951.1"/>
    </source>
</evidence>
<dbReference type="PANTHER" id="PTHR48209:SF3">
    <property type="entry name" value="SYNDECAN_NEUREXIN DOMAIN-CONTAINING PROTEIN"/>
    <property type="match status" value="1"/>
</dbReference>
<dbReference type="Proteomes" id="UP000195521">
    <property type="component" value="Unassembled WGS sequence"/>
</dbReference>
<evidence type="ECO:0000256" key="1">
    <source>
        <dbReference type="SAM" id="MobiDB-lite"/>
    </source>
</evidence>
<feature type="region of interest" description="Disordered" evidence="1">
    <location>
        <begin position="776"/>
        <end position="795"/>
    </location>
</feature>
<feature type="region of interest" description="Disordered" evidence="1">
    <location>
        <begin position="194"/>
        <end position="285"/>
    </location>
</feature>
<accession>A0A1Y1JBP4</accession>
<feature type="compositionally biased region" description="Polar residues" evidence="1">
    <location>
        <begin position="199"/>
        <end position="283"/>
    </location>
</feature>
<gene>
    <name evidence="2" type="ORF">PGO_060950</name>
</gene>
<dbReference type="AlphaFoldDB" id="A0A1Y1JBP4"/>
<organism evidence="2 3">
    <name type="scientific">Plasmodium gonderi</name>
    <dbReference type="NCBI Taxonomy" id="77519"/>
    <lineage>
        <taxon>Eukaryota</taxon>
        <taxon>Sar</taxon>
        <taxon>Alveolata</taxon>
        <taxon>Apicomplexa</taxon>
        <taxon>Aconoidasida</taxon>
        <taxon>Haemosporida</taxon>
        <taxon>Plasmodiidae</taxon>
        <taxon>Plasmodium</taxon>
        <taxon>Plasmodium (Plasmodium)</taxon>
    </lineage>
</organism>
<dbReference type="RefSeq" id="XP_028542540.1">
    <property type="nucleotide sequence ID" value="XM_028686739.1"/>
</dbReference>
<name>A0A1Y1JBP4_PLAGO</name>
<keyword evidence="3" id="KW-1185">Reference proteome</keyword>
<evidence type="ECO:0000313" key="3">
    <source>
        <dbReference type="Proteomes" id="UP000195521"/>
    </source>
</evidence>
<dbReference type="GeneID" id="39746663"/>
<dbReference type="OrthoDB" id="366026at2759"/>
<reference evidence="3" key="1">
    <citation type="submission" date="2017-04" db="EMBL/GenBank/DDBJ databases">
        <title>Plasmodium gonderi genome.</title>
        <authorList>
            <person name="Arisue N."/>
            <person name="Honma H."/>
            <person name="Kawai S."/>
            <person name="Tougan T."/>
            <person name="Tanabe K."/>
            <person name="Horii T."/>
        </authorList>
    </citation>
    <scope>NUCLEOTIDE SEQUENCE [LARGE SCALE GENOMIC DNA]</scope>
    <source>
        <strain evidence="3">ATCC 30045</strain>
    </source>
</reference>
<proteinExistence type="predicted"/>
<feature type="compositionally biased region" description="Basic and acidic residues" evidence="1">
    <location>
        <begin position="1055"/>
        <end position="1064"/>
    </location>
</feature>
<dbReference type="OMA" id="YVNNNVC"/>
<sequence>MMVKKKIMSTVERMLPLFMNSTQHHFSKWKIEHIVPLYERKSRSKFKREKLIKRTKVKILHLRQNLMDDGLKWKRGSRIGNITNTAYFGKKPSTDEFQSDLLCNSNETIQIDNNTHVEDLSKGMLDELDASSSPTFTQVKRLYFSLKKKGNEALVQFVSNSDFLRICIFMTRKKIRNRVVEEEFLLRVSRELDEVPHSPTDSASGGPTDSASGGPTNFASGGPTDSASNRPTDSASNRPTDSASNRPTDSASNRPTDSASNRPTDSASNRPTDSASSRSSNCPTREPLLSENNFCHWLEFIHHIGLNGLGTCRERSSKKCSVEWNFKKLKHTYNGIMSKITNEIVLNKEHIINILNINDKHLYFDEFLFDYFDLTISMNFETYDEHEITYICKHLSKILFSLSLQLNGIKCESNVQRLVKRYICKSLVFSSEFDIKESLEGEEKFRYDSPKQGDQQISAASNYHLEPECAEPVKLVESLKSRIVQSSFVQTLNKKLKKCVHEYKYYNLVDILEFYTLFDIKKKDMRKRVINEVDKFINIMKYGYHAKALILFSLNRKYLDEENEKSVRRLIRRTSQMLHFYWPPEFIIETIIACCSSFLSLSYREEKGKNKTLRNLFLYLKGNVKKCIHPILLINLLNSLASVGITHFTVFNHIINYVKKKKNSINEAYIVLILKHLTKLGYPNDDLFYSFLFSENALNRISKLPNGSLISLLHIINYYKNGNTFDRKKNFYLGNVFVKSSMLSFYVEYVMFLLLTRQGVLASQCHAQGVTFSTGGGEAENVEDEGETTKRRGRNFLDTSSPYQLAALNYNTLKEDVFMQLLNGLTNLKITNLDMLQYAIDYIHMCLKRINENHVMTVFQFISEHFMSFQSIGYSITRLTYIYLHQIAENNILKLPEAYLPHCAFSTLSFYFIETVLKNKKNNVDLIEKTMIIFTDKIRGGLKILIQEGKEEEEEKKMCKLLHIISAVLQMIYVKIERRLPDKLFSFCRHVEKHFSQMEGEVTMGIRNEEKMSASQHYIFFFSDLFRQKKINHFVNFFSYPYTIDIVIPADKEEMKKTSERREESEEEKGESNTRTSTKKKALFIIDNFDRMYLKNVQLGKFFKDKIWEKSTNCTGSVQDGGRNQSEVGEVGDVKEVKKVKDLLDEDGCGLIEGRDKYLHVGDEKIKNIVFEDNNIGTCLKPYEAIREWFLNNNNYSISYISVSDWESKYM</sequence>
<protein>
    <submittedName>
        <fullName evidence="2">Uncharacterized protein</fullName>
    </submittedName>
</protein>
<feature type="region of interest" description="Disordered" evidence="1">
    <location>
        <begin position="1055"/>
        <end position="1075"/>
    </location>
</feature>
<dbReference type="EMBL" id="BDQF01000007">
    <property type="protein sequence ID" value="GAW79951.1"/>
    <property type="molecule type" value="Genomic_DNA"/>
</dbReference>